<dbReference type="RefSeq" id="WP_048876191.1">
    <property type="nucleotide sequence ID" value="NZ_CP012511.1"/>
</dbReference>
<gene>
    <name evidence="1" type="ORF">KU39_3p35</name>
</gene>
<name>A0AAC8ZQ82_PISSA</name>
<keyword evidence="1" id="KW-0614">Plasmid</keyword>
<dbReference type="InterPro" id="IPR010235">
    <property type="entry name" value="HepT"/>
</dbReference>
<dbReference type="SUPFAM" id="SSF81593">
    <property type="entry name" value="Nucleotidyltransferase substrate binding subunit/domain"/>
    <property type="match status" value="1"/>
</dbReference>
<dbReference type="Pfam" id="PF08780">
    <property type="entry name" value="NTase_sub_bind"/>
    <property type="match status" value="1"/>
</dbReference>
<dbReference type="NCBIfam" id="TIGR01987">
    <property type="entry name" value="HI0074"/>
    <property type="match status" value="1"/>
</dbReference>
<dbReference type="Proteomes" id="UP000029558">
    <property type="component" value="Plasmid pPSB1-3"/>
</dbReference>
<reference evidence="1 2" key="1">
    <citation type="journal article" date="2014" name="Genome Announc.">
        <title>Comparative Genome Analysis of Two Isolates of the Fish Pathogen Piscirickettsia salmonis from Different Hosts Reveals Major Differences in Virulence-Associated Secretion Systems.</title>
        <authorList>
            <person name="Bohle H."/>
            <person name="Henriquez P."/>
            <person name="Grothusen H."/>
            <person name="Navas E."/>
            <person name="Sandoval A."/>
            <person name="Bustamante F."/>
            <person name="Bustos P."/>
            <person name="Mancilla M."/>
        </authorList>
    </citation>
    <scope>NUCLEOTIDE SEQUENCE [LARGE SCALE GENOMIC DNA]</scope>
    <source>
        <strain evidence="2">B1-32597</strain>
    </source>
</reference>
<sequence length="142" mass="16306">MTKRWVKSLESLEKATSALKEVADFYLEGGHNQMMLNIIRDSLIQRFEFTVELAHKTFNFYAKDQGGSHEEFAKQRVRKAAKAGLIENSQAWIDMINSRNDTSHNYDQKSAEEIAKSIVKNYVALLNEAVTKLQNKRAESHD</sequence>
<protein>
    <submittedName>
        <fullName evidence="1">Nucleotidyltransferase substrate binding protein</fullName>
    </submittedName>
</protein>
<accession>A0AAC8ZQ82</accession>
<organism evidence="1 2">
    <name type="scientific">Piscirickettsia salmonis</name>
    <dbReference type="NCBI Taxonomy" id="1238"/>
    <lineage>
        <taxon>Bacteria</taxon>
        <taxon>Pseudomonadati</taxon>
        <taxon>Pseudomonadota</taxon>
        <taxon>Gammaproteobacteria</taxon>
        <taxon>Thiotrichales</taxon>
        <taxon>Piscirickettsiaceae</taxon>
        <taxon>Piscirickettsia</taxon>
    </lineage>
</organism>
<dbReference type="AlphaFoldDB" id="A0AAC8ZQ82"/>
<evidence type="ECO:0000313" key="1">
    <source>
        <dbReference type="EMBL" id="ALB24497.1"/>
    </source>
</evidence>
<geneLocation type="plasmid" evidence="1 2">
    <name>pPSB1-3</name>
</geneLocation>
<proteinExistence type="predicted"/>
<dbReference type="EMBL" id="CP012511">
    <property type="protein sequence ID" value="ALB24497.1"/>
    <property type="molecule type" value="Genomic_DNA"/>
</dbReference>
<dbReference type="Gene3D" id="1.20.120.330">
    <property type="entry name" value="Nucleotidyltransferases domain 2"/>
    <property type="match status" value="1"/>
</dbReference>
<evidence type="ECO:0000313" key="2">
    <source>
        <dbReference type="Proteomes" id="UP000029558"/>
    </source>
</evidence>